<dbReference type="CDD" id="cd04301">
    <property type="entry name" value="NAT_SF"/>
    <property type="match status" value="1"/>
</dbReference>
<dbReference type="Gene3D" id="3.40.630.30">
    <property type="match status" value="1"/>
</dbReference>
<gene>
    <name evidence="10" type="ORF">C2L80_09280</name>
</gene>
<keyword evidence="6" id="KW-0012">Acyltransferase</keyword>
<evidence type="ECO:0000313" key="10">
    <source>
        <dbReference type="EMBL" id="PNV64921.1"/>
    </source>
</evidence>
<keyword evidence="11" id="KW-1185">Reference proteome</keyword>
<dbReference type="InterPro" id="IPR024170">
    <property type="entry name" value="Aminoglycoside_N6-AcTrfrase"/>
</dbReference>
<comment type="catalytic activity">
    <reaction evidence="8">
        <text>kanamycin B + acetyl-CoA = N(6')-acetylkanamycin B + CoA + H(+)</text>
        <dbReference type="Rhea" id="RHEA:16449"/>
        <dbReference type="ChEBI" id="CHEBI:15378"/>
        <dbReference type="ChEBI" id="CHEBI:57287"/>
        <dbReference type="ChEBI" id="CHEBI:57288"/>
        <dbReference type="ChEBI" id="CHEBI:58390"/>
        <dbReference type="ChEBI" id="CHEBI:58549"/>
        <dbReference type="EC" id="2.3.1.82"/>
    </reaction>
</comment>
<evidence type="ECO:0000256" key="7">
    <source>
        <dbReference type="ARBA" id="ARBA00029660"/>
    </source>
</evidence>
<dbReference type="InterPro" id="IPR016181">
    <property type="entry name" value="Acyl_CoA_acyltransferase"/>
</dbReference>
<dbReference type="SUPFAM" id="SSF55729">
    <property type="entry name" value="Acyl-CoA N-acyltransferases (Nat)"/>
    <property type="match status" value="1"/>
</dbReference>
<evidence type="ECO:0000256" key="6">
    <source>
        <dbReference type="ARBA" id="ARBA00023315"/>
    </source>
</evidence>
<dbReference type="PANTHER" id="PTHR43877">
    <property type="entry name" value="AMINOALKYLPHOSPHONATE N-ACETYLTRANSFERASE-RELATED-RELATED"/>
    <property type="match status" value="1"/>
</dbReference>
<dbReference type="AlphaFoldDB" id="A0A2K2U3P5"/>
<organism evidence="10 11">
    <name type="scientific">Rubneribacter badeniensis</name>
    <dbReference type="NCBI Taxonomy" id="2070688"/>
    <lineage>
        <taxon>Bacteria</taxon>
        <taxon>Bacillati</taxon>
        <taxon>Actinomycetota</taxon>
        <taxon>Coriobacteriia</taxon>
        <taxon>Eggerthellales</taxon>
        <taxon>Eggerthellaceae</taxon>
        <taxon>Rubneribacter</taxon>
    </lineage>
</organism>
<dbReference type="PIRSF" id="PIRSF000452">
    <property type="entry name" value="6-N-acetyltransf"/>
    <property type="match status" value="1"/>
</dbReference>
<evidence type="ECO:0000256" key="4">
    <source>
        <dbReference type="ARBA" id="ARBA00022679"/>
    </source>
</evidence>
<dbReference type="Pfam" id="PF00583">
    <property type="entry name" value="Acetyltransf_1"/>
    <property type="match status" value="1"/>
</dbReference>
<dbReference type="GO" id="GO:0047663">
    <property type="term" value="F:aminoglycoside 6'-N-acetyltransferase activity"/>
    <property type="evidence" value="ECO:0007669"/>
    <property type="project" value="UniProtKB-EC"/>
</dbReference>
<evidence type="ECO:0000256" key="8">
    <source>
        <dbReference type="ARBA" id="ARBA00048923"/>
    </source>
</evidence>
<evidence type="ECO:0000259" key="9">
    <source>
        <dbReference type="PROSITE" id="PS51186"/>
    </source>
</evidence>
<keyword evidence="5" id="KW-0046">Antibiotic resistance</keyword>
<reference evidence="10 11" key="1">
    <citation type="journal article" date="2018" name="Int. J. Syst. Evol. Microbiol.">
        <title>Rubneribacter badeniensis gen. nov., sp. nov. and Enteroscipio rubneri gen. nov., sp. nov., new members of the Eggerthellaceae isolated from human faeces.</title>
        <authorList>
            <person name="Danylec N."/>
            <person name="Gobl A."/>
            <person name="Stoll D.A."/>
            <person name="Hetzer B."/>
            <person name="Kulling S.E."/>
            <person name="Huch M."/>
        </authorList>
    </citation>
    <scope>NUCLEOTIDE SEQUENCE [LARGE SCALE GENOMIC DNA]</scope>
    <source>
        <strain evidence="10 11">ResAG-85</strain>
    </source>
</reference>
<dbReference type="EC" id="2.3.1.82" evidence="2"/>
<dbReference type="RefSeq" id="WP_087195764.1">
    <property type="nucleotide sequence ID" value="NZ_PPEL01000058.1"/>
</dbReference>
<dbReference type="InterPro" id="IPR050832">
    <property type="entry name" value="Bact_Acetyltransf"/>
</dbReference>
<evidence type="ECO:0000313" key="11">
    <source>
        <dbReference type="Proteomes" id="UP000236488"/>
    </source>
</evidence>
<evidence type="ECO:0000256" key="2">
    <source>
        <dbReference type="ARBA" id="ARBA00012888"/>
    </source>
</evidence>
<feature type="domain" description="N-acetyltransferase" evidence="9">
    <location>
        <begin position="1"/>
        <end position="148"/>
    </location>
</feature>
<dbReference type="PANTHER" id="PTHR43877:SF1">
    <property type="entry name" value="ACETYLTRANSFERASE"/>
    <property type="match status" value="1"/>
</dbReference>
<keyword evidence="4 10" id="KW-0808">Transferase</keyword>
<comment type="subunit">
    <text evidence="1">Homodimer.</text>
</comment>
<dbReference type="NCBIfam" id="NF043067">
    <property type="entry name" value="AAC_6p_group_E"/>
    <property type="match status" value="1"/>
</dbReference>
<dbReference type="PROSITE" id="PS51186">
    <property type="entry name" value="GNAT"/>
    <property type="match status" value="1"/>
</dbReference>
<evidence type="ECO:0000256" key="1">
    <source>
        <dbReference type="ARBA" id="ARBA00011738"/>
    </source>
</evidence>
<dbReference type="Proteomes" id="UP000236488">
    <property type="component" value="Unassembled WGS sequence"/>
</dbReference>
<comment type="caution">
    <text evidence="10">The sequence shown here is derived from an EMBL/GenBank/DDBJ whole genome shotgun (WGS) entry which is preliminary data.</text>
</comment>
<evidence type="ECO:0000256" key="3">
    <source>
        <dbReference type="ARBA" id="ARBA00017677"/>
    </source>
</evidence>
<name>A0A2K2U3P5_9ACTN</name>
<sequence length="148" mass="15973">MIREAVPSDLEAVASLAARLWPAHAPEDLKPEIAELIAARDAAIFLLLADDGSPTGFAQCQLRRDYVEGTGTSPVGYLEGIYVDEAQRRRGCGRALLAACERWAAGCGCTEFASDCELDNDKSLAFHLSAGFSEANRIICFAKRLARP</sequence>
<accession>A0A2K2U3P5</accession>
<dbReference type="InterPro" id="IPR000182">
    <property type="entry name" value="GNAT_dom"/>
</dbReference>
<proteinExistence type="predicted"/>
<evidence type="ECO:0000256" key="5">
    <source>
        <dbReference type="ARBA" id="ARBA00023251"/>
    </source>
</evidence>
<dbReference type="EMBL" id="PPEL01000058">
    <property type="protein sequence ID" value="PNV64921.1"/>
    <property type="molecule type" value="Genomic_DNA"/>
</dbReference>
<protein>
    <recommendedName>
        <fullName evidence="3">Aminoglycoside N(6')-acetyltransferase type 1</fullName>
        <ecNumber evidence="2">2.3.1.82</ecNumber>
    </recommendedName>
    <alternativeName>
        <fullName evidence="7">Aminoglycoside resistance protein</fullName>
    </alternativeName>
</protein>
<dbReference type="GO" id="GO:0046677">
    <property type="term" value="P:response to antibiotic"/>
    <property type="evidence" value="ECO:0007669"/>
    <property type="project" value="UniProtKB-KW"/>
</dbReference>